<comment type="caution">
    <text evidence="3">The sequence shown here is derived from an EMBL/GenBank/DDBJ whole genome shotgun (WGS) entry which is preliminary data.</text>
</comment>
<dbReference type="EMBL" id="BJNE01000005">
    <property type="protein sequence ID" value="GEC12330.1"/>
    <property type="molecule type" value="Genomic_DNA"/>
</dbReference>
<dbReference type="CDD" id="cd01823">
    <property type="entry name" value="SEST_like"/>
    <property type="match status" value="1"/>
</dbReference>
<accession>A0ABQ0RLC6</accession>
<reference evidence="3 4" key="1">
    <citation type="submission" date="2019-06" db="EMBL/GenBank/DDBJ databases">
        <title>Whole genome shotgun sequence of Glutamicibacter nicotianae NBRC 14234.</title>
        <authorList>
            <person name="Hosoyama A."/>
            <person name="Uohara A."/>
            <person name="Ohji S."/>
            <person name="Ichikawa N."/>
        </authorList>
    </citation>
    <scope>NUCLEOTIDE SEQUENCE [LARGE SCALE GENOMIC DNA]</scope>
    <source>
        <strain evidence="3 4">NBRC 14234</strain>
    </source>
</reference>
<keyword evidence="1" id="KW-0732">Signal</keyword>
<dbReference type="PANTHER" id="PTHR37981">
    <property type="entry name" value="LIPASE 2"/>
    <property type="match status" value="1"/>
</dbReference>
<dbReference type="PANTHER" id="PTHR37981:SF1">
    <property type="entry name" value="SGNH HYDROLASE-TYPE ESTERASE DOMAIN-CONTAINING PROTEIN"/>
    <property type="match status" value="1"/>
</dbReference>
<feature type="signal peptide" evidence="1">
    <location>
        <begin position="1"/>
        <end position="32"/>
    </location>
</feature>
<evidence type="ECO:0000313" key="4">
    <source>
        <dbReference type="Proteomes" id="UP000316242"/>
    </source>
</evidence>
<keyword evidence="4" id="KW-1185">Reference proteome</keyword>
<gene>
    <name evidence="3" type="ORF">ANI01nite_15330</name>
</gene>
<feature type="chain" id="PRO_5046771959" evidence="1">
    <location>
        <begin position="33"/>
        <end position="282"/>
    </location>
</feature>
<feature type="domain" description="SGNH hydrolase-type esterase" evidence="2">
    <location>
        <begin position="43"/>
        <end position="263"/>
    </location>
</feature>
<dbReference type="Proteomes" id="UP000316242">
    <property type="component" value="Unassembled WGS sequence"/>
</dbReference>
<dbReference type="InterPro" id="IPR036514">
    <property type="entry name" value="SGNH_hydro_sf"/>
</dbReference>
<evidence type="ECO:0000259" key="2">
    <source>
        <dbReference type="Pfam" id="PF13472"/>
    </source>
</evidence>
<dbReference type="Gene3D" id="3.40.50.1110">
    <property type="entry name" value="SGNH hydrolase"/>
    <property type="match status" value="1"/>
</dbReference>
<proteinExistence type="predicted"/>
<dbReference type="InterPro" id="IPR037460">
    <property type="entry name" value="SEST-like"/>
</dbReference>
<organism evidence="3 4">
    <name type="scientific">Glutamicibacter nicotianae</name>
    <name type="common">Arthrobacter nicotianae</name>
    <dbReference type="NCBI Taxonomy" id="37929"/>
    <lineage>
        <taxon>Bacteria</taxon>
        <taxon>Bacillati</taxon>
        <taxon>Actinomycetota</taxon>
        <taxon>Actinomycetes</taxon>
        <taxon>Micrococcales</taxon>
        <taxon>Micrococcaceae</taxon>
        <taxon>Glutamicibacter</taxon>
    </lineage>
</organism>
<protein>
    <submittedName>
        <fullName evidence="3">Lipase 1</fullName>
    </submittedName>
</protein>
<evidence type="ECO:0000256" key="1">
    <source>
        <dbReference type="SAM" id="SignalP"/>
    </source>
</evidence>
<name>A0ABQ0RLC6_GLUNI</name>
<evidence type="ECO:0000313" key="3">
    <source>
        <dbReference type="EMBL" id="GEC12330.1"/>
    </source>
</evidence>
<sequence length="282" mass="28423">MTGKARTRIFAVITAACAALALGGLAPAAAQADPAGSISYVNLGDSYSAGFGSGAIVPGPLPGCLQTTGPSHVSQIAALPGVDLSINAACAGFTAEQVGMAAAALAAPLSTADLVTLTLGGNDLPWGQAVAACSTQGSDSGCDQATAALAAAIGSVGPRVHRTLERIDLLSPATILVAGYPRLFTSSTGDQPLISATHARTLNRLGDELNREIRAATRGTSAKFVPVLGPFNNHGFGASESWIYFNPANPVDPFNLHPTGTGYSQGYFPALAHRIDLGELAG</sequence>
<dbReference type="Pfam" id="PF13472">
    <property type="entry name" value="Lipase_GDSL_2"/>
    <property type="match status" value="1"/>
</dbReference>
<dbReference type="RefSeq" id="WP_084083700.1">
    <property type="nucleotide sequence ID" value="NZ_BAAAWM010000001.1"/>
</dbReference>
<dbReference type="InterPro" id="IPR013830">
    <property type="entry name" value="SGNH_hydro"/>
</dbReference>
<dbReference type="SUPFAM" id="SSF52266">
    <property type="entry name" value="SGNH hydrolase"/>
    <property type="match status" value="1"/>
</dbReference>